<dbReference type="RefSeq" id="WP_130416590.1">
    <property type="nucleotide sequence ID" value="NZ_SGWX01000001.1"/>
</dbReference>
<keyword evidence="2" id="KW-1185">Reference proteome</keyword>
<sequence length="232" mass="24046">METQQIVDRARLWADYYAQVQAQRSLVRLDAERALDALKARLTPVRLGAETAWQVLALGAADADRLRAISAAVTLAPVSAQDADAVRQLERDVPEALADIDAVAGAKRMLARPSAREAADDAVEFLTEYVAWGEAEGLVATLKGMEPEPAPTVAVADALAPHVGLSAIWRKLGAAELVAAPAAGATPPSTDADAPAGVAAVRAAITQHAATHLAVFSTAPHTAAELLTTLAA</sequence>
<name>A0A4Q7MAD9_9MICO</name>
<dbReference type="AlphaFoldDB" id="A0A4Q7MAD9"/>
<gene>
    <name evidence="1" type="ORF">EV386_3561</name>
</gene>
<organism evidence="1 2">
    <name type="scientific">Xylanimonas ulmi</name>
    <dbReference type="NCBI Taxonomy" id="228973"/>
    <lineage>
        <taxon>Bacteria</taxon>
        <taxon>Bacillati</taxon>
        <taxon>Actinomycetota</taxon>
        <taxon>Actinomycetes</taxon>
        <taxon>Micrococcales</taxon>
        <taxon>Promicromonosporaceae</taxon>
        <taxon>Xylanimonas</taxon>
    </lineage>
</organism>
<evidence type="ECO:0000313" key="1">
    <source>
        <dbReference type="EMBL" id="RZS63199.1"/>
    </source>
</evidence>
<dbReference type="Proteomes" id="UP000293852">
    <property type="component" value="Unassembled WGS sequence"/>
</dbReference>
<dbReference type="EMBL" id="SGWX01000001">
    <property type="protein sequence ID" value="RZS63199.1"/>
    <property type="molecule type" value="Genomic_DNA"/>
</dbReference>
<proteinExistence type="predicted"/>
<comment type="caution">
    <text evidence="1">The sequence shown here is derived from an EMBL/GenBank/DDBJ whole genome shotgun (WGS) entry which is preliminary data.</text>
</comment>
<reference evidence="1 2" key="1">
    <citation type="submission" date="2019-02" db="EMBL/GenBank/DDBJ databases">
        <title>Sequencing the genomes of 1000 actinobacteria strains.</title>
        <authorList>
            <person name="Klenk H.-P."/>
        </authorList>
    </citation>
    <scope>NUCLEOTIDE SEQUENCE [LARGE SCALE GENOMIC DNA]</scope>
    <source>
        <strain evidence="1 2">DSM 16932</strain>
    </source>
</reference>
<evidence type="ECO:0000313" key="2">
    <source>
        <dbReference type="Proteomes" id="UP000293852"/>
    </source>
</evidence>
<dbReference type="OrthoDB" id="5144544at2"/>
<accession>A0A4Q7MAD9</accession>
<protein>
    <submittedName>
        <fullName evidence="1">Uncharacterized protein</fullName>
    </submittedName>
</protein>